<dbReference type="SUPFAM" id="SSF53756">
    <property type="entry name" value="UDP-Glycosyltransferase/glycogen phosphorylase"/>
    <property type="match status" value="1"/>
</dbReference>
<dbReference type="InterPro" id="IPR002213">
    <property type="entry name" value="UDP_glucos_trans"/>
</dbReference>
<dbReference type="PANTHER" id="PTHR48050:SF13">
    <property type="entry name" value="STEROL 3-BETA-GLUCOSYLTRANSFERASE UGT80A2"/>
    <property type="match status" value="1"/>
</dbReference>
<keyword evidence="2" id="KW-0328">Glycosyltransferase</keyword>
<feature type="signal peptide" evidence="5">
    <location>
        <begin position="1"/>
        <end position="23"/>
    </location>
</feature>
<dbReference type="InterPro" id="IPR050426">
    <property type="entry name" value="Glycosyltransferase_28"/>
</dbReference>
<feature type="domain" description="Erythromycin biosynthesis protein CIII-like N-terminal" evidence="7">
    <location>
        <begin position="22"/>
        <end position="243"/>
    </location>
</feature>
<accession>B3TMP5</accession>
<dbReference type="GO" id="GO:0008194">
    <property type="term" value="F:UDP-glycosyltransferase activity"/>
    <property type="evidence" value="ECO:0007669"/>
    <property type="project" value="InterPro"/>
</dbReference>
<dbReference type="CAZy" id="GT1">
    <property type="family name" value="Glycosyltransferase Family 1"/>
</dbReference>
<comment type="similarity">
    <text evidence="1">Belongs to the glycosyltransferase 28 family.</text>
</comment>
<dbReference type="PANTHER" id="PTHR48050">
    <property type="entry name" value="STEROL 3-BETA-GLUCOSYLTRANSFERASE"/>
    <property type="match status" value="1"/>
</dbReference>
<organism evidence="8">
    <name type="scientific">Actinomadura kijaniata</name>
    <dbReference type="NCBI Taxonomy" id="46161"/>
    <lineage>
        <taxon>Bacteria</taxon>
        <taxon>Bacillati</taxon>
        <taxon>Actinomycetota</taxon>
        <taxon>Actinomycetes</taxon>
        <taxon>Streptosporangiales</taxon>
        <taxon>Thermomonosporaceae</taxon>
        <taxon>Actinomadura</taxon>
    </lineage>
</organism>
<evidence type="ECO:0000256" key="1">
    <source>
        <dbReference type="ARBA" id="ARBA00006962"/>
    </source>
</evidence>
<dbReference type="EMBL" id="EU301739">
    <property type="protein sequence ID" value="ACB46475.1"/>
    <property type="molecule type" value="Genomic_DNA"/>
</dbReference>
<dbReference type="Pfam" id="PF21036">
    <property type="entry name" value="EryCIII-like_N"/>
    <property type="match status" value="1"/>
</dbReference>
<protein>
    <submittedName>
        <fullName evidence="8">Glycosyltransferase</fullName>
    </submittedName>
</protein>
<dbReference type="InterPro" id="IPR010610">
    <property type="entry name" value="EryCIII-like_C"/>
</dbReference>
<dbReference type="AlphaFoldDB" id="B3TMP5"/>
<dbReference type="InterPro" id="IPR048284">
    <property type="entry name" value="EryCIII-like_N"/>
</dbReference>
<evidence type="ECO:0000313" key="8">
    <source>
        <dbReference type="EMBL" id="ACB46475.1"/>
    </source>
</evidence>
<keyword evidence="5" id="KW-0732">Signal</keyword>
<dbReference type="GO" id="GO:0017000">
    <property type="term" value="P:antibiotic biosynthetic process"/>
    <property type="evidence" value="ECO:0007669"/>
    <property type="project" value="UniProtKB-ARBA"/>
</dbReference>
<sequence length="401" mass="42157">MRVLFTLPAASTHLFMAAPLAWAFRAAGHEVRIAAQPGLTRAVLGAGLPAVEVGGAGDPAGSPGARQTAASGMIRPDGGWGDEASSPEERRALRDRVFAPWVSAARAMAPDLLRFAERWRPDLVVTDPFVFAAPLVSTRLDVPLVRCVWGPDVLHRVSHPMRGTTEDTGERWPEGLAELFGEHGAEVRDDHPARTVDPWPTSLQLPGTPGRVPMRFVPYNGTAAAPDWVLDRPGRPRVCVTWGRTAAGTAEGEALPRVVAALADLDVEAVLAVAPSERERLGTLPGNARVAENLPLHLLMPTCDAIVNQAGSSTLLTAACHGVPQVLVPKTADSPFHASAFGAAGVAVPLDAREVTAEAVGAAVTRALTDEAVRAAVRKLHDEIAGTPSPAEVASALERLV</sequence>
<evidence type="ECO:0000256" key="4">
    <source>
        <dbReference type="SAM" id="MobiDB-lite"/>
    </source>
</evidence>
<dbReference type="CDD" id="cd03784">
    <property type="entry name" value="GT1_Gtf-like"/>
    <property type="match status" value="1"/>
</dbReference>
<evidence type="ECO:0000256" key="3">
    <source>
        <dbReference type="ARBA" id="ARBA00022679"/>
    </source>
</evidence>
<proteinExistence type="inferred from homology"/>
<evidence type="ECO:0000259" key="6">
    <source>
        <dbReference type="Pfam" id="PF06722"/>
    </source>
</evidence>
<feature type="domain" description="Erythromycin biosynthesis protein CIII-like C-terminal" evidence="6">
    <location>
        <begin position="257"/>
        <end position="400"/>
    </location>
</feature>
<feature type="region of interest" description="Disordered" evidence="4">
    <location>
        <begin position="55"/>
        <end position="87"/>
    </location>
</feature>
<name>B3TMP5_ACTKI</name>
<dbReference type="Pfam" id="PF06722">
    <property type="entry name" value="EryCIII-like_C"/>
    <property type="match status" value="1"/>
</dbReference>
<feature type="chain" id="PRO_5002798228" evidence="5">
    <location>
        <begin position="24"/>
        <end position="401"/>
    </location>
</feature>
<dbReference type="GO" id="GO:0016758">
    <property type="term" value="F:hexosyltransferase activity"/>
    <property type="evidence" value="ECO:0007669"/>
    <property type="project" value="UniProtKB-ARBA"/>
</dbReference>
<evidence type="ECO:0000259" key="7">
    <source>
        <dbReference type="Pfam" id="PF21036"/>
    </source>
</evidence>
<dbReference type="Gene3D" id="3.40.50.2000">
    <property type="entry name" value="Glycogen Phosphorylase B"/>
    <property type="match status" value="2"/>
</dbReference>
<evidence type="ECO:0000256" key="5">
    <source>
        <dbReference type="SAM" id="SignalP"/>
    </source>
</evidence>
<gene>
    <name evidence="8" type="ORF">KijC1</name>
</gene>
<keyword evidence="3 8" id="KW-0808">Transferase</keyword>
<evidence type="ECO:0000256" key="2">
    <source>
        <dbReference type="ARBA" id="ARBA00022676"/>
    </source>
</evidence>
<reference evidence="8" key="1">
    <citation type="journal article" date="2007" name="J. Am. Chem. Soc.">
        <title>Elucidation of the kijanimicin gene cluster: insights into the biosynthesis of spirotetronate antibiotics and nitrosugars.</title>
        <authorList>
            <person name="Zhang H."/>
            <person name="White-Phillip J.A."/>
            <person name="Melancon C.E."/>
            <person name="Kwon H.-J."/>
            <person name="Yu W.-L."/>
            <person name="Liu H.-W."/>
        </authorList>
    </citation>
    <scope>NUCLEOTIDE SEQUENCE</scope>
</reference>